<evidence type="ECO:0000313" key="1">
    <source>
        <dbReference type="EMBL" id="QPD04771.1"/>
    </source>
</evidence>
<reference evidence="1 2" key="1">
    <citation type="journal article" date="2020" name="ISME J.">
        <title>Enrichment and physiological characterization of a novel comammox Nitrospira indicates ammonium inhibition of complete nitrification.</title>
        <authorList>
            <person name="Sakoula D."/>
            <person name="Koch H."/>
            <person name="Frank J."/>
            <person name="Jetten M.S.M."/>
            <person name="van Kessel M.A.H.J."/>
            <person name="Lucker S."/>
        </authorList>
    </citation>
    <scope>NUCLEOTIDE SEQUENCE [LARGE SCALE GENOMIC DNA]</scope>
    <source>
        <strain evidence="1">Comreactor17</strain>
    </source>
</reference>
<dbReference type="EMBL" id="CP047423">
    <property type="protein sequence ID" value="QPD04771.1"/>
    <property type="molecule type" value="Genomic_DNA"/>
</dbReference>
<dbReference type="AlphaFoldDB" id="A0A7S8IZZ0"/>
<gene>
    <name evidence="1" type="ORF">Nkreftii_002545</name>
</gene>
<dbReference type="KEGG" id="nkf:Nkreftii_002545"/>
<proteinExistence type="predicted"/>
<protein>
    <submittedName>
        <fullName evidence="1">Uncharacterized protein</fullName>
    </submittedName>
</protein>
<accession>A0A7S8IZZ0</accession>
<name>A0A7S8IZZ0_9BACT</name>
<sequence length="67" mass="7827">MTQQARAKLLAIVYEHRHIALEELVNSLPELTWNQVFSMVDELSRRQLISLRRRGFDYELLACSVPA</sequence>
<organism evidence="1 2">
    <name type="scientific">Candidatus Nitrospira kreftii</name>
    <dbReference type="NCBI Taxonomy" id="2652173"/>
    <lineage>
        <taxon>Bacteria</taxon>
        <taxon>Pseudomonadati</taxon>
        <taxon>Nitrospirota</taxon>
        <taxon>Nitrospiria</taxon>
        <taxon>Nitrospirales</taxon>
        <taxon>Nitrospiraceae</taxon>
        <taxon>Nitrospira</taxon>
    </lineage>
</organism>
<dbReference type="Proteomes" id="UP000593737">
    <property type="component" value="Chromosome"/>
</dbReference>
<evidence type="ECO:0000313" key="2">
    <source>
        <dbReference type="Proteomes" id="UP000593737"/>
    </source>
</evidence>